<evidence type="ECO:0000256" key="1">
    <source>
        <dbReference type="ARBA" id="ARBA00023186"/>
    </source>
</evidence>
<evidence type="ECO:0000259" key="4">
    <source>
        <dbReference type="PROSITE" id="PS50076"/>
    </source>
</evidence>
<gene>
    <name evidence="5" type="ORF">K432DRAFT_467942</name>
</gene>
<dbReference type="OrthoDB" id="442087at2759"/>
<proteinExistence type="predicted"/>
<feature type="compositionally biased region" description="Basic and acidic residues" evidence="3">
    <location>
        <begin position="275"/>
        <end position="293"/>
    </location>
</feature>
<evidence type="ECO:0000313" key="6">
    <source>
        <dbReference type="Proteomes" id="UP000250266"/>
    </source>
</evidence>
<reference evidence="5 6" key="1">
    <citation type="journal article" date="2016" name="Nat. Commun.">
        <title>Ectomycorrhizal ecology is imprinted in the genome of the dominant symbiotic fungus Cenococcum geophilum.</title>
        <authorList>
            <consortium name="DOE Joint Genome Institute"/>
            <person name="Peter M."/>
            <person name="Kohler A."/>
            <person name="Ohm R.A."/>
            <person name="Kuo A."/>
            <person name="Krutzmann J."/>
            <person name="Morin E."/>
            <person name="Arend M."/>
            <person name="Barry K.W."/>
            <person name="Binder M."/>
            <person name="Choi C."/>
            <person name="Clum A."/>
            <person name="Copeland A."/>
            <person name="Grisel N."/>
            <person name="Haridas S."/>
            <person name="Kipfer T."/>
            <person name="LaButti K."/>
            <person name="Lindquist E."/>
            <person name="Lipzen A."/>
            <person name="Maire R."/>
            <person name="Meier B."/>
            <person name="Mihaltcheva S."/>
            <person name="Molinier V."/>
            <person name="Murat C."/>
            <person name="Poggeler S."/>
            <person name="Quandt C.A."/>
            <person name="Sperisen C."/>
            <person name="Tritt A."/>
            <person name="Tisserant E."/>
            <person name="Crous P.W."/>
            <person name="Henrissat B."/>
            <person name="Nehls U."/>
            <person name="Egli S."/>
            <person name="Spatafora J.W."/>
            <person name="Grigoriev I.V."/>
            <person name="Martin F.M."/>
        </authorList>
    </citation>
    <scope>NUCLEOTIDE SEQUENCE [LARGE SCALE GENOMIC DNA]</scope>
    <source>
        <strain evidence="5 6">CBS 459.81</strain>
    </source>
</reference>
<dbReference type="EMBL" id="KV744863">
    <property type="protein sequence ID" value="OCK83361.1"/>
    <property type="molecule type" value="Genomic_DNA"/>
</dbReference>
<dbReference type="AlphaFoldDB" id="A0A8E2EG86"/>
<dbReference type="SUPFAM" id="SSF46565">
    <property type="entry name" value="Chaperone J-domain"/>
    <property type="match status" value="1"/>
</dbReference>
<feature type="region of interest" description="Disordered" evidence="3">
    <location>
        <begin position="381"/>
        <end position="420"/>
    </location>
</feature>
<dbReference type="InterPro" id="IPR036869">
    <property type="entry name" value="J_dom_sf"/>
</dbReference>
<dbReference type="Gene3D" id="1.10.287.110">
    <property type="entry name" value="DnaJ domain"/>
    <property type="match status" value="1"/>
</dbReference>
<feature type="compositionally biased region" description="Polar residues" evidence="3">
    <location>
        <begin position="77"/>
        <end position="117"/>
    </location>
</feature>
<sequence>MAPAIPTHDYYVILEVLPSATHEEIKTSYRRLARLHHPDKNGGSWSATVKTQLINAAWDVLGNSCKRSEYDNIYHAQTNASTGSRPNASKPTTTAQSSWQPPRPSTTTQNNARAQAESQKKRQEWLNWEMLQEQSIRQCQKQVKALETDIAALSAKIKENRKKLANDAPYWWNVFASLSTRLSEAEKNELRRQILDSDAAIRIKQLPLDSEQSRLQRLKDDLSRRRDQENERVAAELKEKEKRERLAREKAEAEARRRYAEEYARQQAAMEAREKAAKEEAARAETARQKENGRGAARAPKAESERLQRLAEKQMAKNKEEVKRRQTRKMLCRHNVWWNEVPGPHDCTHCTRPLYRFAYQCPGCKTIACASCRGTLKAGRTPSIDNSHNKRQEHAHPSRANGKGRRVPSPEWDDGVDHAW</sequence>
<feature type="region of interest" description="Disordered" evidence="3">
    <location>
        <begin position="275"/>
        <end position="307"/>
    </location>
</feature>
<dbReference type="InterPro" id="IPR001623">
    <property type="entry name" value="DnaJ_domain"/>
</dbReference>
<keyword evidence="1" id="KW-0143">Chaperone</keyword>
<keyword evidence="2" id="KW-0175">Coiled coil</keyword>
<dbReference type="Proteomes" id="UP000250266">
    <property type="component" value="Unassembled WGS sequence"/>
</dbReference>
<dbReference type="InterPro" id="IPR051938">
    <property type="entry name" value="Apopto_cytoskel_mod"/>
</dbReference>
<feature type="compositionally biased region" description="Basic and acidic residues" evidence="3">
    <location>
        <begin position="387"/>
        <end position="396"/>
    </location>
</feature>
<dbReference type="PANTHER" id="PTHR44145">
    <property type="entry name" value="DNAJ HOMOLOG SUBFAMILY A MEMBER 3, MITOCHONDRIAL"/>
    <property type="match status" value="1"/>
</dbReference>
<dbReference type="Pfam" id="PF00226">
    <property type="entry name" value="DnaJ"/>
    <property type="match status" value="1"/>
</dbReference>
<feature type="domain" description="J" evidence="4">
    <location>
        <begin position="9"/>
        <end position="74"/>
    </location>
</feature>
<evidence type="ECO:0000256" key="3">
    <source>
        <dbReference type="SAM" id="MobiDB-lite"/>
    </source>
</evidence>
<dbReference type="PROSITE" id="PS50076">
    <property type="entry name" value="DNAJ_2"/>
    <property type="match status" value="1"/>
</dbReference>
<dbReference type="PANTHER" id="PTHR44145:SF3">
    <property type="entry name" value="DNAJ HOMOLOG SUBFAMILY A MEMBER 3, MITOCHONDRIAL"/>
    <property type="match status" value="1"/>
</dbReference>
<accession>A0A8E2EG86</accession>
<dbReference type="CDD" id="cd06257">
    <property type="entry name" value="DnaJ"/>
    <property type="match status" value="1"/>
</dbReference>
<dbReference type="SMART" id="SM00271">
    <property type="entry name" value="DnaJ"/>
    <property type="match status" value="1"/>
</dbReference>
<feature type="coiled-coil region" evidence="2">
    <location>
        <begin position="136"/>
        <end position="163"/>
    </location>
</feature>
<feature type="region of interest" description="Disordered" evidence="3">
    <location>
        <begin position="77"/>
        <end position="121"/>
    </location>
</feature>
<name>A0A8E2EG86_9PEZI</name>
<protein>
    <submittedName>
        <fullName evidence="5">DnaJ-domain-containing protein</fullName>
    </submittedName>
</protein>
<keyword evidence="6" id="KW-1185">Reference proteome</keyword>
<evidence type="ECO:0000313" key="5">
    <source>
        <dbReference type="EMBL" id="OCK83361.1"/>
    </source>
</evidence>
<evidence type="ECO:0000256" key="2">
    <source>
        <dbReference type="SAM" id="Coils"/>
    </source>
</evidence>
<organism evidence="5 6">
    <name type="scientific">Lepidopterella palustris CBS 459.81</name>
    <dbReference type="NCBI Taxonomy" id="1314670"/>
    <lineage>
        <taxon>Eukaryota</taxon>
        <taxon>Fungi</taxon>
        <taxon>Dikarya</taxon>
        <taxon>Ascomycota</taxon>
        <taxon>Pezizomycotina</taxon>
        <taxon>Dothideomycetes</taxon>
        <taxon>Pleosporomycetidae</taxon>
        <taxon>Mytilinidiales</taxon>
        <taxon>Argynnaceae</taxon>
        <taxon>Lepidopterella</taxon>
    </lineage>
</organism>
<dbReference type="PRINTS" id="PR00625">
    <property type="entry name" value="JDOMAIN"/>
</dbReference>